<comment type="cofactor">
    <cofactor evidence="1">
        <name>Zn(2+)</name>
        <dbReference type="ChEBI" id="CHEBI:29105"/>
    </cofactor>
</comment>
<reference evidence="6 7" key="1">
    <citation type="journal article" date="2015" name="Genome Biol. Evol.">
        <title>Phylogenomic analyses indicate that early fungi evolved digesting cell walls of algal ancestors of land plants.</title>
        <authorList>
            <person name="Chang Y."/>
            <person name="Wang S."/>
            <person name="Sekimoto S."/>
            <person name="Aerts A.L."/>
            <person name="Choi C."/>
            <person name="Clum A."/>
            <person name="LaButti K.M."/>
            <person name="Lindquist E.A."/>
            <person name="Yee Ngan C."/>
            <person name="Ohm R.A."/>
            <person name="Salamov A.A."/>
            <person name="Grigoriev I.V."/>
            <person name="Spatafora J.W."/>
            <person name="Berbee M.L."/>
        </authorList>
    </citation>
    <scope>NUCLEOTIDE SEQUENCE [LARGE SCALE GENOMIC DNA]</scope>
    <source>
        <strain evidence="6 7">NRRL 28638</strain>
    </source>
</reference>
<dbReference type="InterPro" id="IPR018271">
    <property type="entry name" value="Ribosomal_uS14_CS"/>
</dbReference>
<dbReference type="InterPro" id="IPR043140">
    <property type="entry name" value="Ribosomal_uS14_sf"/>
</dbReference>
<evidence type="ECO:0000256" key="1">
    <source>
        <dbReference type="ARBA" id="ARBA00001947"/>
    </source>
</evidence>
<evidence type="ECO:0000313" key="6">
    <source>
        <dbReference type="EMBL" id="KXN65685.1"/>
    </source>
</evidence>
<sequence length="56" mass="6679">MSHDAIWFSHPRRYGKGSRECRVCTHRAGLIRKYGLDLCRQCFREYAKDIGFTKTR</sequence>
<keyword evidence="5" id="KW-0687">Ribonucleoprotein</keyword>
<dbReference type="EMBL" id="KQ964831">
    <property type="protein sequence ID" value="KXN65685.1"/>
    <property type="molecule type" value="Genomic_DNA"/>
</dbReference>
<dbReference type="FunFam" id="4.10.830.10:FF:000002">
    <property type="entry name" value="40S ribosomal protein S29"/>
    <property type="match status" value="1"/>
</dbReference>
<protein>
    <submittedName>
        <fullName evidence="6">Ribosomal protein S14</fullName>
    </submittedName>
</protein>
<dbReference type="InterPro" id="IPR039744">
    <property type="entry name" value="RIbosomal_uS14_euk_arc"/>
</dbReference>
<dbReference type="PANTHER" id="PTHR12010">
    <property type="entry name" value="40S RIBOSOMAL PROTEIN S29"/>
    <property type="match status" value="1"/>
</dbReference>
<dbReference type="STRING" id="796925.A0A137NSE9"/>
<dbReference type="NCBIfam" id="NF004424">
    <property type="entry name" value="PRK05766.1"/>
    <property type="match status" value="1"/>
</dbReference>
<accession>A0A137NSE9</accession>
<dbReference type="PROSITE" id="PS00527">
    <property type="entry name" value="RIBOSOMAL_S14"/>
    <property type="match status" value="1"/>
</dbReference>
<dbReference type="InterPro" id="IPR001209">
    <property type="entry name" value="Ribosomal_uS14"/>
</dbReference>
<dbReference type="AlphaFoldDB" id="A0A137NSE9"/>
<dbReference type="Pfam" id="PF00253">
    <property type="entry name" value="Ribosomal_S14"/>
    <property type="match status" value="1"/>
</dbReference>
<dbReference type="PANTHER" id="PTHR12010:SF2">
    <property type="entry name" value="40S RIBOSOMAL PROTEIN S29"/>
    <property type="match status" value="1"/>
</dbReference>
<evidence type="ECO:0000256" key="4">
    <source>
        <dbReference type="ARBA" id="ARBA00022980"/>
    </source>
</evidence>
<dbReference type="OMA" id="HCFREIA"/>
<evidence type="ECO:0000256" key="3">
    <source>
        <dbReference type="ARBA" id="ARBA00022833"/>
    </source>
</evidence>
<comment type="similarity">
    <text evidence="2">Belongs to the universal ribosomal protein uS14 family.</text>
</comment>
<evidence type="ECO:0000313" key="7">
    <source>
        <dbReference type="Proteomes" id="UP000070444"/>
    </source>
</evidence>
<evidence type="ECO:0000256" key="5">
    <source>
        <dbReference type="ARBA" id="ARBA00023274"/>
    </source>
</evidence>
<keyword evidence="7" id="KW-1185">Reference proteome</keyword>
<name>A0A137NSE9_CONC2</name>
<evidence type="ECO:0000256" key="2">
    <source>
        <dbReference type="ARBA" id="ARBA00009083"/>
    </source>
</evidence>
<keyword evidence="3" id="KW-0862">Zinc</keyword>
<dbReference type="Proteomes" id="UP000070444">
    <property type="component" value="Unassembled WGS sequence"/>
</dbReference>
<dbReference type="GO" id="GO:0003735">
    <property type="term" value="F:structural constituent of ribosome"/>
    <property type="evidence" value="ECO:0007669"/>
    <property type="project" value="InterPro"/>
</dbReference>
<dbReference type="GO" id="GO:0008270">
    <property type="term" value="F:zinc ion binding"/>
    <property type="evidence" value="ECO:0007669"/>
    <property type="project" value="InterPro"/>
</dbReference>
<dbReference type="Gene3D" id="4.10.830.10">
    <property type="entry name" value="30s Ribosomal Protein S14, Chain N"/>
    <property type="match status" value="1"/>
</dbReference>
<keyword evidence="4 6" id="KW-0689">Ribosomal protein</keyword>
<gene>
    <name evidence="6" type="ORF">CONCODRAFT_80703</name>
</gene>
<organism evidence="6 7">
    <name type="scientific">Conidiobolus coronatus (strain ATCC 28846 / CBS 209.66 / NRRL 28638)</name>
    <name type="common">Delacroixia coronata</name>
    <dbReference type="NCBI Taxonomy" id="796925"/>
    <lineage>
        <taxon>Eukaryota</taxon>
        <taxon>Fungi</taxon>
        <taxon>Fungi incertae sedis</taxon>
        <taxon>Zoopagomycota</taxon>
        <taxon>Entomophthoromycotina</taxon>
        <taxon>Entomophthoromycetes</taxon>
        <taxon>Entomophthorales</taxon>
        <taxon>Ancylistaceae</taxon>
        <taxon>Conidiobolus</taxon>
    </lineage>
</organism>
<dbReference type="OrthoDB" id="10252683at2759"/>
<dbReference type="GO" id="GO:0022627">
    <property type="term" value="C:cytosolic small ribosomal subunit"/>
    <property type="evidence" value="ECO:0007669"/>
    <property type="project" value="TreeGrafter"/>
</dbReference>
<proteinExistence type="inferred from homology"/>
<dbReference type="GO" id="GO:0002181">
    <property type="term" value="P:cytoplasmic translation"/>
    <property type="evidence" value="ECO:0007669"/>
    <property type="project" value="TreeGrafter"/>
</dbReference>